<dbReference type="HAMAP" id="MF_00051">
    <property type="entry name" value="SHMT"/>
    <property type="match status" value="1"/>
</dbReference>
<keyword evidence="6 12" id="KW-0963">Cytoplasm</keyword>
<dbReference type="GO" id="GO:0019264">
    <property type="term" value="P:glycine biosynthetic process from serine"/>
    <property type="evidence" value="ECO:0007669"/>
    <property type="project" value="UniProtKB-UniRule"/>
</dbReference>
<dbReference type="FunFam" id="3.90.1150.10:FF:000003">
    <property type="entry name" value="Serine hydroxymethyltransferase"/>
    <property type="match status" value="1"/>
</dbReference>
<dbReference type="UniPathway" id="UPA00193"/>
<feature type="binding site" evidence="12">
    <location>
        <position position="117"/>
    </location>
    <ligand>
        <name>(6S)-5,6,7,8-tetrahydrofolate</name>
        <dbReference type="ChEBI" id="CHEBI:57453"/>
    </ligand>
</feature>
<evidence type="ECO:0000256" key="1">
    <source>
        <dbReference type="ARBA" id="ARBA00001528"/>
    </source>
</evidence>
<evidence type="ECO:0000313" key="16">
    <source>
        <dbReference type="Proteomes" id="UP000514720"/>
    </source>
</evidence>
<gene>
    <name evidence="12" type="primary">glyA</name>
    <name evidence="15" type="ORF">G4Z02_03835</name>
</gene>
<evidence type="ECO:0000259" key="14">
    <source>
        <dbReference type="Pfam" id="PF00464"/>
    </source>
</evidence>
<comment type="pathway">
    <text evidence="12">Amino-acid biosynthesis; glycine biosynthesis; glycine from L-serine: step 1/1.</text>
</comment>
<keyword evidence="8 12" id="KW-0028">Amino-acid biosynthesis</keyword>
<reference evidence="15 16" key="1">
    <citation type="submission" date="2020-02" db="EMBL/GenBank/DDBJ databases">
        <authorList>
            <person name="Zheng R.K."/>
            <person name="Sun C.M."/>
        </authorList>
    </citation>
    <scope>NUCLEOTIDE SEQUENCE [LARGE SCALE GENOMIC DNA]</scope>
    <source>
        <strain evidence="16">zrk13</strain>
    </source>
</reference>
<keyword evidence="10 12" id="KW-0663">Pyridoxal phosphate</keyword>
<dbReference type="Gene3D" id="3.90.1150.10">
    <property type="entry name" value="Aspartate Aminotransferase, domain 1"/>
    <property type="match status" value="1"/>
</dbReference>
<dbReference type="InterPro" id="IPR039429">
    <property type="entry name" value="SHMT-like_dom"/>
</dbReference>
<keyword evidence="9 12" id="KW-0808">Transferase</keyword>
<dbReference type="GO" id="GO:0030170">
    <property type="term" value="F:pyridoxal phosphate binding"/>
    <property type="evidence" value="ECO:0007669"/>
    <property type="project" value="UniProtKB-UniRule"/>
</dbReference>
<dbReference type="PANTHER" id="PTHR11680">
    <property type="entry name" value="SERINE HYDROXYMETHYLTRANSFERASE"/>
    <property type="match status" value="1"/>
</dbReference>
<dbReference type="PROSITE" id="PS00096">
    <property type="entry name" value="SHMT"/>
    <property type="match status" value="1"/>
</dbReference>
<dbReference type="NCBIfam" id="NF000586">
    <property type="entry name" value="PRK00011.1"/>
    <property type="match status" value="1"/>
</dbReference>
<dbReference type="GO" id="GO:0005829">
    <property type="term" value="C:cytosol"/>
    <property type="evidence" value="ECO:0007669"/>
    <property type="project" value="TreeGrafter"/>
</dbReference>
<dbReference type="UniPathway" id="UPA00288">
    <property type="reaction ID" value="UER01023"/>
</dbReference>
<evidence type="ECO:0000256" key="8">
    <source>
        <dbReference type="ARBA" id="ARBA00022605"/>
    </source>
</evidence>
<dbReference type="KEGG" id="xcl:G4Z02_03835"/>
<comment type="subcellular location">
    <subcellularLocation>
        <location evidence="3 12">Cytoplasm</location>
    </subcellularLocation>
</comment>
<evidence type="ECO:0000256" key="2">
    <source>
        <dbReference type="ARBA" id="ARBA00001933"/>
    </source>
</evidence>
<dbReference type="RefSeq" id="WP_258878541.1">
    <property type="nucleotide sequence ID" value="NZ_CP048914.1"/>
</dbReference>
<comment type="catalytic activity">
    <reaction evidence="1 12">
        <text>(6R)-5,10-methylene-5,6,7,8-tetrahydrofolate + glycine + H2O = (6S)-5,6,7,8-tetrahydrofolate + L-serine</text>
        <dbReference type="Rhea" id="RHEA:15481"/>
        <dbReference type="ChEBI" id="CHEBI:15377"/>
        <dbReference type="ChEBI" id="CHEBI:15636"/>
        <dbReference type="ChEBI" id="CHEBI:33384"/>
        <dbReference type="ChEBI" id="CHEBI:57305"/>
        <dbReference type="ChEBI" id="CHEBI:57453"/>
        <dbReference type="EC" id="2.1.2.1"/>
    </reaction>
</comment>
<protein>
    <recommendedName>
        <fullName evidence="12">Serine hydroxymethyltransferase</fullName>
        <shortName evidence="12">SHMT</shortName>
        <shortName evidence="12">Serine methylase</shortName>
        <ecNumber evidence="12">2.1.2.1</ecNumber>
    </recommendedName>
</protein>
<evidence type="ECO:0000256" key="13">
    <source>
        <dbReference type="PIRSR" id="PIRSR000412-50"/>
    </source>
</evidence>
<dbReference type="CDD" id="cd00378">
    <property type="entry name" value="SHMT"/>
    <property type="match status" value="1"/>
</dbReference>
<dbReference type="InterPro" id="IPR001085">
    <property type="entry name" value="Ser_HO-MeTrfase"/>
</dbReference>
<evidence type="ECO:0000256" key="9">
    <source>
        <dbReference type="ARBA" id="ARBA00022679"/>
    </source>
</evidence>
<comment type="similarity">
    <text evidence="4 12">Belongs to the SHMT family.</text>
</comment>
<dbReference type="EMBL" id="CP048914">
    <property type="protein sequence ID" value="QMS84919.1"/>
    <property type="molecule type" value="Genomic_DNA"/>
</dbReference>
<evidence type="ECO:0000256" key="3">
    <source>
        <dbReference type="ARBA" id="ARBA00004496"/>
    </source>
</evidence>
<sequence>MSKLQEQDQALYEAIELEKQRQQSHIELIASENFVSEAVLEAQGSVLTNKYAEGYPGRRYYGGCEFVDMAENLARDRVKKLFKVKYANVQAHSGSTANMGAYRAIIKPGDTVLGMSLDHGGHLTHGHPLNFSGIDYHFVSYGVDRTTEQIDYDELERLALKEKPQLIVAGASAYPRAIDFKRIKEICDKVDAKFMVDMAHIAGLVAAGLHQNPCDYADIVTSTTHKTLRGPRGGIILTNSFELYKQINRVVFPGIQGGPLMHVIAAKAAAFQEALEPSFKTYQSQVTKNAQVLAQELQDFGFHVVSGGTDNHLILVEVKSLTGLTGKDAEQLLDRVHITCNKNTVPNDTEKPFITSGIRLGSPAVTTRGFNEDDMKVVAKLIYDTLMNPEDDTILEGVRSQVSTLTTKYPLPY</sequence>
<dbReference type="GO" id="GO:0004372">
    <property type="term" value="F:glycine hydroxymethyltransferase activity"/>
    <property type="evidence" value="ECO:0007669"/>
    <property type="project" value="UniProtKB-UniRule"/>
</dbReference>
<dbReference type="InterPro" id="IPR015421">
    <property type="entry name" value="PyrdxlP-dep_Trfase_major"/>
</dbReference>
<organism evidence="15 16">
    <name type="scientific">Candidatus Xianfuyuplasma coldseepsis</name>
    <dbReference type="NCBI Taxonomy" id="2782163"/>
    <lineage>
        <taxon>Bacteria</taxon>
        <taxon>Bacillati</taxon>
        <taxon>Mycoplasmatota</taxon>
        <taxon>Mollicutes</taxon>
        <taxon>Candidatus Izemoplasmatales</taxon>
        <taxon>Candidatus Izemoplasmataceae</taxon>
        <taxon>Candidatus Xianfuyuplasma</taxon>
    </lineage>
</organism>
<dbReference type="EC" id="2.1.2.1" evidence="12"/>
<evidence type="ECO:0000256" key="6">
    <source>
        <dbReference type="ARBA" id="ARBA00022490"/>
    </source>
</evidence>
<feature type="site" description="Plays an important role in substrate specificity" evidence="12">
    <location>
        <position position="225"/>
    </location>
</feature>
<dbReference type="PIRSF" id="PIRSF000412">
    <property type="entry name" value="SHMT"/>
    <property type="match status" value="1"/>
</dbReference>
<evidence type="ECO:0000256" key="5">
    <source>
        <dbReference type="ARBA" id="ARBA00011738"/>
    </source>
</evidence>
<evidence type="ECO:0000256" key="12">
    <source>
        <dbReference type="HAMAP-Rule" id="MF_00051"/>
    </source>
</evidence>
<feature type="binding site" evidence="12">
    <location>
        <position position="242"/>
    </location>
    <ligand>
        <name>(6S)-5,6,7,8-tetrahydrofolate</name>
        <dbReference type="ChEBI" id="CHEBI:57453"/>
    </ligand>
</feature>
<dbReference type="InterPro" id="IPR049943">
    <property type="entry name" value="Ser_HO-MeTrfase-like"/>
</dbReference>
<feature type="modified residue" description="N6-(pyridoxal phosphate)lysine" evidence="12 13">
    <location>
        <position position="226"/>
    </location>
</feature>
<proteinExistence type="inferred from homology"/>
<comment type="function">
    <text evidence="11">Catalyzes the reversible interconversion of serine and glycine with tetrahydrofolate (THF) serving as the one-carbon carrier. This reaction serves as the major source of one-carbon groups required for the biosynthesis of purines, thymidylate, methionine, and other important biomolecules. Also exhibits THF-independent aldolase activity toward beta-hydroxyamino acids, producing glycine and aldehydes, via a retro-aldol mechanism. Thus, is able to catalyze the cleavage of L-allo-threonine.</text>
</comment>
<accession>A0A7L7KR76</accession>
<dbReference type="InterPro" id="IPR019798">
    <property type="entry name" value="Ser_HO-MeTrfase_PLP_BS"/>
</dbReference>
<dbReference type="Proteomes" id="UP000514720">
    <property type="component" value="Chromosome"/>
</dbReference>
<dbReference type="InterPro" id="IPR015424">
    <property type="entry name" value="PyrdxlP-dep_Trfase"/>
</dbReference>
<comment type="cofactor">
    <cofactor evidence="2 12 13">
        <name>pyridoxal 5'-phosphate</name>
        <dbReference type="ChEBI" id="CHEBI:597326"/>
    </cofactor>
</comment>
<evidence type="ECO:0000256" key="7">
    <source>
        <dbReference type="ARBA" id="ARBA00022563"/>
    </source>
</evidence>
<dbReference type="InterPro" id="IPR015422">
    <property type="entry name" value="PyrdxlP-dep_Trfase_small"/>
</dbReference>
<evidence type="ECO:0000313" key="15">
    <source>
        <dbReference type="EMBL" id="QMS84919.1"/>
    </source>
</evidence>
<evidence type="ECO:0000256" key="11">
    <source>
        <dbReference type="ARBA" id="ARBA00054606"/>
    </source>
</evidence>
<dbReference type="Pfam" id="PF00464">
    <property type="entry name" value="SHMT"/>
    <property type="match status" value="1"/>
</dbReference>
<dbReference type="Gene3D" id="3.40.640.10">
    <property type="entry name" value="Type I PLP-dependent aspartate aminotransferase-like (Major domain)"/>
    <property type="match status" value="1"/>
</dbReference>
<comment type="pathway">
    <text evidence="12">One-carbon metabolism; tetrahydrofolate interconversion.</text>
</comment>
<feature type="domain" description="Serine hydroxymethyltransferase-like" evidence="14">
    <location>
        <begin position="4"/>
        <end position="382"/>
    </location>
</feature>
<dbReference type="PANTHER" id="PTHR11680:SF35">
    <property type="entry name" value="SERINE HYDROXYMETHYLTRANSFERASE 1"/>
    <property type="match status" value="1"/>
</dbReference>
<keyword evidence="16" id="KW-1185">Reference proteome</keyword>
<evidence type="ECO:0000256" key="10">
    <source>
        <dbReference type="ARBA" id="ARBA00022898"/>
    </source>
</evidence>
<keyword evidence="15" id="KW-0489">Methyltransferase</keyword>
<dbReference type="SUPFAM" id="SSF53383">
    <property type="entry name" value="PLP-dependent transferases"/>
    <property type="match status" value="1"/>
</dbReference>
<dbReference type="AlphaFoldDB" id="A0A7L7KR76"/>
<evidence type="ECO:0000256" key="4">
    <source>
        <dbReference type="ARBA" id="ARBA00006376"/>
    </source>
</evidence>
<comment type="caution">
    <text evidence="12">Lacks conserved residue(s) required for the propagation of feature annotation.</text>
</comment>
<dbReference type="GO" id="GO:0035999">
    <property type="term" value="P:tetrahydrofolate interconversion"/>
    <property type="evidence" value="ECO:0007669"/>
    <property type="project" value="UniProtKB-UniRule"/>
</dbReference>
<feature type="binding site" evidence="12">
    <location>
        <begin position="121"/>
        <end position="123"/>
    </location>
    <ligand>
        <name>(6S)-5,6,7,8-tetrahydrofolate</name>
        <dbReference type="ChEBI" id="CHEBI:57453"/>
    </ligand>
</feature>
<dbReference type="FunFam" id="3.40.640.10:FF:000001">
    <property type="entry name" value="Serine hydroxymethyltransferase"/>
    <property type="match status" value="1"/>
</dbReference>
<name>A0A7L7KR76_9MOLU</name>
<dbReference type="GO" id="GO:0032259">
    <property type="term" value="P:methylation"/>
    <property type="evidence" value="ECO:0007669"/>
    <property type="project" value="UniProtKB-KW"/>
</dbReference>
<dbReference type="GO" id="GO:0008168">
    <property type="term" value="F:methyltransferase activity"/>
    <property type="evidence" value="ECO:0007669"/>
    <property type="project" value="UniProtKB-KW"/>
</dbReference>
<keyword evidence="7 12" id="KW-0554">One-carbon metabolism</keyword>
<comment type="subunit">
    <text evidence="5 12">Homodimer.</text>
</comment>